<name>A0AA35CL56_9FIRM</name>
<reference evidence="4" key="1">
    <citation type="submission" date="2022-03" db="EMBL/GenBank/DDBJ databases">
        <title>Complete genome sequence of Caldinitratiruptor microaerophilus.</title>
        <authorList>
            <person name="Mukaiyama R."/>
            <person name="Nishiyama T."/>
            <person name="Ueda K."/>
        </authorList>
    </citation>
    <scope>NUCLEOTIDE SEQUENCE</scope>
    <source>
        <strain evidence="4">JCM 16183</strain>
    </source>
</reference>
<dbReference type="EMBL" id="AP025628">
    <property type="protein sequence ID" value="BDG59320.1"/>
    <property type="molecule type" value="Genomic_DNA"/>
</dbReference>
<dbReference type="CDD" id="cd00077">
    <property type="entry name" value="HDc"/>
    <property type="match status" value="1"/>
</dbReference>
<dbReference type="InterPro" id="IPR037522">
    <property type="entry name" value="HD_GYP_dom"/>
</dbReference>
<organism evidence="4 5">
    <name type="scientific">Caldinitratiruptor microaerophilus</name>
    <dbReference type="NCBI Taxonomy" id="671077"/>
    <lineage>
        <taxon>Bacteria</taxon>
        <taxon>Bacillati</taxon>
        <taxon>Bacillota</taxon>
        <taxon>Clostridia</taxon>
        <taxon>Eubacteriales</taxon>
        <taxon>Symbiobacteriaceae</taxon>
        <taxon>Caldinitratiruptor</taxon>
    </lineage>
</organism>
<dbReference type="RefSeq" id="WP_264843448.1">
    <property type="nucleotide sequence ID" value="NZ_AP025628.1"/>
</dbReference>
<dbReference type="InterPro" id="IPR052020">
    <property type="entry name" value="Cyclic_di-GMP/3'3'-cGAMP_PDE"/>
</dbReference>
<dbReference type="PROSITE" id="PS50112">
    <property type="entry name" value="PAS"/>
    <property type="match status" value="1"/>
</dbReference>
<evidence type="ECO:0000313" key="5">
    <source>
        <dbReference type="Proteomes" id="UP001163687"/>
    </source>
</evidence>
<dbReference type="PROSITE" id="PS51832">
    <property type="entry name" value="HD_GYP"/>
    <property type="match status" value="1"/>
</dbReference>
<accession>A0AA35CL56</accession>
<keyword evidence="4" id="KW-0418">Kinase</keyword>
<dbReference type="SUPFAM" id="SSF55785">
    <property type="entry name" value="PYP-like sensor domain (PAS domain)"/>
    <property type="match status" value="1"/>
</dbReference>
<dbReference type="InterPro" id="IPR000700">
    <property type="entry name" value="PAS-assoc_C"/>
</dbReference>
<dbReference type="Proteomes" id="UP001163687">
    <property type="component" value="Chromosome"/>
</dbReference>
<evidence type="ECO:0000259" key="2">
    <source>
        <dbReference type="PROSITE" id="PS50113"/>
    </source>
</evidence>
<dbReference type="GO" id="GO:0006355">
    <property type="term" value="P:regulation of DNA-templated transcription"/>
    <property type="evidence" value="ECO:0007669"/>
    <property type="project" value="InterPro"/>
</dbReference>
<evidence type="ECO:0000313" key="4">
    <source>
        <dbReference type="EMBL" id="BDG59320.1"/>
    </source>
</evidence>
<dbReference type="AlphaFoldDB" id="A0AA35CL56"/>
<feature type="domain" description="HD-GYP" evidence="3">
    <location>
        <begin position="134"/>
        <end position="348"/>
    </location>
</feature>
<dbReference type="KEGG" id="cmic:caldi_04100"/>
<dbReference type="SMART" id="SM00471">
    <property type="entry name" value="HDc"/>
    <property type="match status" value="1"/>
</dbReference>
<evidence type="ECO:0000259" key="1">
    <source>
        <dbReference type="PROSITE" id="PS50112"/>
    </source>
</evidence>
<feature type="domain" description="PAC" evidence="2">
    <location>
        <begin position="75"/>
        <end position="129"/>
    </location>
</feature>
<dbReference type="Gene3D" id="3.30.450.20">
    <property type="entry name" value="PAS domain"/>
    <property type="match status" value="1"/>
</dbReference>
<dbReference type="InterPro" id="IPR003607">
    <property type="entry name" value="HD/PDEase_dom"/>
</dbReference>
<dbReference type="Gene3D" id="1.10.3210.10">
    <property type="entry name" value="Hypothetical protein af1432"/>
    <property type="match status" value="1"/>
</dbReference>
<evidence type="ECO:0000259" key="3">
    <source>
        <dbReference type="PROSITE" id="PS51832"/>
    </source>
</evidence>
<keyword evidence="5" id="KW-1185">Reference proteome</keyword>
<gene>
    <name evidence="4" type="ORF">caldi_04100</name>
</gene>
<feature type="domain" description="PAS" evidence="1">
    <location>
        <begin position="4"/>
        <end position="49"/>
    </location>
</feature>
<dbReference type="InterPro" id="IPR013767">
    <property type="entry name" value="PAS_fold"/>
</dbReference>
<dbReference type="Pfam" id="PF13487">
    <property type="entry name" value="HD_5"/>
    <property type="match status" value="1"/>
</dbReference>
<dbReference type="GO" id="GO:0016301">
    <property type="term" value="F:kinase activity"/>
    <property type="evidence" value="ECO:0007669"/>
    <property type="project" value="UniProtKB-KW"/>
</dbReference>
<dbReference type="SMART" id="SM00091">
    <property type="entry name" value="PAS"/>
    <property type="match status" value="1"/>
</dbReference>
<dbReference type="PANTHER" id="PTHR45228">
    <property type="entry name" value="CYCLIC DI-GMP PHOSPHODIESTERASE TM_0186-RELATED"/>
    <property type="match status" value="1"/>
</dbReference>
<dbReference type="SUPFAM" id="SSF109604">
    <property type="entry name" value="HD-domain/PDEase-like"/>
    <property type="match status" value="1"/>
</dbReference>
<dbReference type="Pfam" id="PF00989">
    <property type="entry name" value="PAS"/>
    <property type="match status" value="1"/>
</dbReference>
<dbReference type="InterPro" id="IPR000014">
    <property type="entry name" value="PAS"/>
</dbReference>
<dbReference type="InterPro" id="IPR035965">
    <property type="entry name" value="PAS-like_dom_sf"/>
</dbReference>
<sequence>MAGHVAALQQLFWNATDGMIITDADTVVLDVNPAYEELTGISRKEWIGRKPSIVKSGKTPPEVYRDMWARLTTTGKWLGEVTNRRPGGSEWVSFLSITRVQDEAGRTWGYVGIARDVTAQKQQQAELARRLEEIAGLQEALVFALAEEAEFRDPDISAHLSRVRRYTELLVDVLRERGHPELQDARVGAAIARTSVLHDIGKVGIPEGILFKPARLTPEEMQVMRLHPVIGWQILSATSERVRDRLGEDEPFFRIARQVVRYHHERWDGTGYPDGLAGEAIPLGARIVALADVYDALLSRRVYKDAWSPDDAQRYILSQAGAQFDPMVVDAFRAVEGEFRRVALSPGAARRVMTA</sequence>
<protein>
    <submittedName>
        <fullName evidence="4">Signal transduction histidine kinase</fullName>
    </submittedName>
</protein>
<dbReference type="NCBIfam" id="TIGR00229">
    <property type="entry name" value="sensory_box"/>
    <property type="match status" value="1"/>
</dbReference>
<proteinExistence type="predicted"/>
<dbReference type="CDD" id="cd00130">
    <property type="entry name" value="PAS"/>
    <property type="match status" value="1"/>
</dbReference>
<dbReference type="PROSITE" id="PS50113">
    <property type="entry name" value="PAC"/>
    <property type="match status" value="1"/>
</dbReference>
<keyword evidence="4" id="KW-0808">Transferase</keyword>